<evidence type="ECO:0000256" key="1">
    <source>
        <dbReference type="ARBA" id="ARBA00038494"/>
    </source>
</evidence>
<dbReference type="InterPro" id="IPR029044">
    <property type="entry name" value="Nucleotide-diphossugar_trans"/>
</dbReference>
<name>H8KXF4_SOLCM</name>
<dbReference type="STRING" id="929556.Solca_3478"/>
<dbReference type="Proteomes" id="UP000007590">
    <property type="component" value="Chromosome"/>
</dbReference>
<comment type="similarity">
    <text evidence="1">Belongs to the glycosyltransferase 2 family. WaaE/KdtX subfamily.</text>
</comment>
<protein>
    <submittedName>
        <fullName evidence="3">Glycosyl transferase</fullName>
    </submittedName>
</protein>
<dbReference type="GO" id="GO:0016740">
    <property type="term" value="F:transferase activity"/>
    <property type="evidence" value="ECO:0007669"/>
    <property type="project" value="UniProtKB-KW"/>
</dbReference>
<gene>
    <name evidence="3" type="ordered locus">Solca_3478</name>
</gene>
<dbReference type="SUPFAM" id="SSF53448">
    <property type="entry name" value="Nucleotide-diphospho-sugar transferases"/>
    <property type="match status" value="1"/>
</dbReference>
<dbReference type="AlphaFoldDB" id="H8KXF4"/>
<reference evidence="3" key="1">
    <citation type="submission" date="2012-02" db="EMBL/GenBank/DDBJ databases">
        <title>The complete genome of Solitalea canadensis DSM 3403.</title>
        <authorList>
            <consortium name="US DOE Joint Genome Institute (JGI-PGF)"/>
            <person name="Lucas S."/>
            <person name="Copeland A."/>
            <person name="Lapidus A."/>
            <person name="Glavina del Rio T."/>
            <person name="Dalin E."/>
            <person name="Tice H."/>
            <person name="Bruce D."/>
            <person name="Goodwin L."/>
            <person name="Pitluck S."/>
            <person name="Peters L."/>
            <person name="Ovchinnikova G."/>
            <person name="Lu M."/>
            <person name="Kyrpides N."/>
            <person name="Mavromatis K."/>
            <person name="Ivanova N."/>
            <person name="Brettin T."/>
            <person name="Detter J.C."/>
            <person name="Han C."/>
            <person name="Larimer F."/>
            <person name="Land M."/>
            <person name="Hauser L."/>
            <person name="Markowitz V."/>
            <person name="Cheng J.-F."/>
            <person name="Hugenholtz P."/>
            <person name="Woyke T."/>
            <person name="Wu D."/>
            <person name="Spring S."/>
            <person name="Schroeder M."/>
            <person name="Kopitz M."/>
            <person name="Brambilla E."/>
            <person name="Klenk H.-P."/>
            <person name="Eisen J.A."/>
        </authorList>
    </citation>
    <scope>NUCLEOTIDE SEQUENCE</scope>
    <source>
        <strain evidence="3">DSM 3403</strain>
    </source>
</reference>
<accession>H8KXF4</accession>
<keyword evidence="3" id="KW-0808">Transferase</keyword>
<evidence type="ECO:0000259" key="2">
    <source>
        <dbReference type="Pfam" id="PF00535"/>
    </source>
</evidence>
<evidence type="ECO:0000313" key="4">
    <source>
        <dbReference type="Proteomes" id="UP000007590"/>
    </source>
</evidence>
<evidence type="ECO:0000313" key="3">
    <source>
        <dbReference type="EMBL" id="AFD08483.1"/>
    </source>
</evidence>
<dbReference type="RefSeq" id="WP_014681706.1">
    <property type="nucleotide sequence ID" value="NC_017770.1"/>
</dbReference>
<dbReference type="eggNOG" id="COG0463">
    <property type="taxonomic scope" value="Bacteria"/>
</dbReference>
<dbReference type="EMBL" id="CP003349">
    <property type="protein sequence ID" value="AFD08483.1"/>
    <property type="molecule type" value="Genomic_DNA"/>
</dbReference>
<dbReference type="InterPro" id="IPR001173">
    <property type="entry name" value="Glyco_trans_2-like"/>
</dbReference>
<feature type="domain" description="Glycosyltransferase 2-like" evidence="2">
    <location>
        <begin position="6"/>
        <end position="124"/>
    </location>
</feature>
<dbReference type="KEGG" id="scn:Solca_3478"/>
<sequence>MHHKLSAVIITYNEERNIERCIKALVDWVDEIIIVDSQSTDNTENICKRYPVKFYSTQWLGYGPTKNYGSTLATNEYILSLDADEEISELLRNNIIEARKNGLDAVYRFNRLTNFCGKWIKHGDWYPDTKDRIYPRNIEWNTAAAHEELLIPADIKRIHLKGNLLHYSYYSKEDLVRKYKKYAELLAEDRKDKSKVFLFLKTVFSPLVYFIKNYFLKAGFLDGKAGFIVYSQGAYYTFLKYKLALKKSSVN</sequence>
<keyword evidence="4" id="KW-1185">Reference proteome</keyword>
<dbReference type="PANTHER" id="PTHR43630:SF2">
    <property type="entry name" value="GLYCOSYLTRANSFERASE"/>
    <property type="match status" value="1"/>
</dbReference>
<dbReference type="PANTHER" id="PTHR43630">
    <property type="entry name" value="POLY-BETA-1,6-N-ACETYL-D-GLUCOSAMINE SYNTHASE"/>
    <property type="match status" value="1"/>
</dbReference>
<dbReference type="Gene3D" id="3.90.550.10">
    <property type="entry name" value="Spore Coat Polysaccharide Biosynthesis Protein SpsA, Chain A"/>
    <property type="match status" value="1"/>
</dbReference>
<organism evidence="3 4">
    <name type="scientific">Solitalea canadensis (strain ATCC 29591 / DSM 3403 / JCM 21819 / LMG 8368 / NBRC 15130 / NCIMB 12057 / USAM 9D)</name>
    <name type="common">Flexibacter canadensis</name>
    <dbReference type="NCBI Taxonomy" id="929556"/>
    <lineage>
        <taxon>Bacteria</taxon>
        <taxon>Pseudomonadati</taxon>
        <taxon>Bacteroidota</taxon>
        <taxon>Sphingobacteriia</taxon>
        <taxon>Sphingobacteriales</taxon>
        <taxon>Sphingobacteriaceae</taxon>
        <taxon>Solitalea</taxon>
    </lineage>
</organism>
<proteinExistence type="inferred from homology"/>
<dbReference type="OrthoDB" id="9815923at2"/>
<dbReference type="HOGENOM" id="CLU_065962_1_0_10"/>
<dbReference type="CDD" id="cd02511">
    <property type="entry name" value="Beta4Glucosyltransferase"/>
    <property type="match status" value="1"/>
</dbReference>
<dbReference type="Pfam" id="PF00535">
    <property type="entry name" value="Glycos_transf_2"/>
    <property type="match status" value="1"/>
</dbReference>